<sequence length="161" mass="17810">MAGSPALKFTVRRQPVVLVAPAGPTPRELTRLSDIDDQDALRFQLPIIHFFRQHDGRNDDPAPVLRDAIAAALVHYYPLAGRLRQLEGRKLAVDCTSEGVLFVEADADIRLDQFGAALQPPFACLDELLFDVPGSSGLLDTPIIHFQVPVYERISGENKLR</sequence>
<dbReference type="Proteomes" id="UP000324705">
    <property type="component" value="Chromosome 5A"/>
</dbReference>
<name>A0A9R0WRC4_TRITD</name>
<reference evidence="3 4" key="1">
    <citation type="submission" date="2017-09" db="EMBL/GenBank/DDBJ databases">
        <authorList>
            <consortium name="International Durum Wheat Genome Sequencing Consortium (IDWGSC)"/>
            <person name="Milanesi L."/>
        </authorList>
    </citation>
    <scope>NUCLEOTIDE SEQUENCE [LARGE SCALE GENOMIC DNA]</scope>
    <source>
        <strain evidence="4">cv. Svevo</strain>
    </source>
</reference>
<accession>A0A9R0WRC4</accession>
<evidence type="ECO:0000256" key="1">
    <source>
        <dbReference type="ARBA" id="ARBA00009861"/>
    </source>
</evidence>
<dbReference type="InterPro" id="IPR050898">
    <property type="entry name" value="Plant_acyltransferase"/>
</dbReference>
<dbReference type="GO" id="GO:0016747">
    <property type="term" value="F:acyltransferase activity, transferring groups other than amino-acyl groups"/>
    <property type="evidence" value="ECO:0007669"/>
    <property type="project" value="UniProtKB-ARBA"/>
</dbReference>
<dbReference type="PANTHER" id="PTHR31147:SF66">
    <property type="entry name" value="OS05G0315700 PROTEIN"/>
    <property type="match status" value="1"/>
</dbReference>
<dbReference type="Gramene" id="TRITD5Av1G194780.2">
    <property type="protein sequence ID" value="TRITD5Av1G194780.2"/>
    <property type="gene ID" value="TRITD5Av1G194780"/>
</dbReference>
<dbReference type="Pfam" id="PF02458">
    <property type="entry name" value="Transferase"/>
    <property type="match status" value="1"/>
</dbReference>
<protein>
    <submittedName>
        <fullName evidence="3">Uncharacterized protein</fullName>
    </submittedName>
</protein>
<organism evidence="3 4">
    <name type="scientific">Triticum turgidum subsp. durum</name>
    <name type="common">Durum wheat</name>
    <name type="synonym">Triticum durum</name>
    <dbReference type="NCBI Taxonomy" id="4567"/>
    <lineage>
        <taxon>Eukaryota</taxon>
        <taxon>Viridiplantae</taxon>
        <taxon>Streptophyta</taxon>
        <taxon>Embryophyta</taxon>
        <taxon>Tracheophyta</taxon>
        <taxon>Spermatophyta</taxon>
        <taxon>Magnoliopsida</taxon>
        <taxon>Liliopsida</taxon>
        <taxon>Poales</taxon>
        <taxon>Poaceae</taxon>
        <taxon>BOP clade</taxon>
        <taxon>Pooideae</taxon>
        <taxon>Triticodae</taxon>
        <taxon>Triticeae</taxon>
        <taxon>Triticinae</taxon>
        <taxon>Triticum</taxon>
    </lineage>
</organism>
<keyword evidence="2" id="KW-0808">Transferase</keyword>
<comment type="similarity">
    <text evidence="1">Belongs to the plant acyltransferase family.</text>
</comment>
<dbReference type="InterPro" id="IPR023213">
    <property type="entry name" value="CAT-like_dom_sf"/>
</dbReference>
<evidence type="ECO:0000256" key="2">
    <source>
        <dbReference type="ARBA" id="ARBA00022679"/>
    </source>
</evidence>
<dbReference type="PANTHER" id="PTHR31147">
    <property type="entry name" value="ACYL TRANSFERASE 4"/>
    <property type="match status" value="1"/>
</dbReference>
<proteinExistence type="inferred from homology"/>
<dbReference type="Gene3D" id="3.30.559.10">
    <property type="entry name" value="Chloramphenicol acetyltransferase-like domain"/>
    <property type="match status" value="1"/>
</dbReference>
<gene>
    <name evidence="3" type="ORF">TRITD_5Av1G194780</name>
</gene>
<keyword evidence="4" id="KW-1185">Reference proteome</keyword>
<dbReference type="EMBL" id="LT934119">
    <property type="protein sequence ID" value="VAI21111.1"/>
    <property type="molecule type" value="Genomic_DNA"/>
</dbReference>
<evidence type="ECO:0000313" key="3">
    <source>
        <dbReference type="EMBL" id="VAI21111.1"/>
    </source>
</evidence>
<dbReference type="AlphaFoldDB" id="A0A9R0WRC4"/>
<evidence type="ECO:0000313" key="4">
    <source>
        <dbReference type="Proteomes" id="UP000324705"/>
    </source>
</evidence>